<comment type="subcellular location">
    <subcellularLocation>
        <location evidence="1">Cell membrane</location>
        <topology evidence="1">Multi-pass membrane protein</topology>
    </subcellularLocation>
</comment>
<sequence length="606" mass="64984">MREDLRYLLSTFTARDRFLLVMVVLAQFTSALLDLVGIAVVFPLMQALTGASLEGGILGRLYDVLGGGSRERFTIVLALIMILAFLAKAVLASIILWWSSGIVVRLQTTTSRRLLQHYLTEPYLRHRDRNVGEVISAVGQGAQMAHTSVLGGLLQVLSQAMSIGLIAVFLLVVAPLPTLAAIAYFAIVVFGLQRALAPANRKAGLEAQNAAWASSHALVDSLHGFRELTMHDAQGFFVDRFDVANVSQAQSARRANFLAMLPKSVLELTTMAAIALLVILSVATGSEAAALPTLSLFVAASIRILPSMVALTATLGTIKVGRAGLEVVVRALQEALTSGVDDQDPRTTAALPVTEAPIEVQQVGFRYPGAGRDVLRDVTLRIPNGSSLALAGPSGSGKTTLVNIILGLIPPTSGSVTYGDVPVRQSDQWWHDVVAYVPQDVYVADDTLAGNIAFGVPEDQRDDELVRRSADRALLGDLLAELPDGLETRVGERGSRLSGGQRQRVGIARALYRQPQVLVLDEATSALDNETEHRMTETIRSLHGEITTIIVAHRLSTVRHARQLAFLADGRVEAVGTFNEVVSASPRFARLVALGQLDLQEGPESA</sequence>
<dbReference type="SUPFAM" id="SSF52540">
    <property type="entry name" value="P-loop containing nucleoside triphosphate hydrolases"/>
    <property type="match status" value="1"/>
</dbReference>
<dbReference type="PANTHER" id="PTHR24221">
    <property type="entry name" value="ATP-BINDING CASSETTE SUB-FAMILY B"/>
    <property type="match status" value="1"/>
</dbReference>
<feature type="transmembrane region" description="Helical" evidence="7">
    <location>
        <begin position="163"/>
        <end position="192"/>
    </location>
</feature>
<feature type="transmembrane region" description="Helical" evidence="7">
    <location>
        <begin position="75"/>
        <end position="98"/>
    </location>
</feature>
<organism evidence="10 11">
    <name type="scientific">Barrientosiimonas humi</name>
    <dbReference type="NCBI Taxonomy" id="999931"/>
    <lineage>
        <taxon>Bacteria</taxon>
        <taxon>Bacillati</taxon>
        <taxon>Actinomycetota</taxon>
        <taxon>Actinomycetes</taxon>
        <taxon>Micrococcales</taxon>
        <taxon>Dermacoccaceae</taxon>
        <taxon>Barrientosiimonas</taxon>
    </lineage>
</organism>
<dbReference type="InterPro" id="IPR003593">
    <property type="entry name" value="AAA+_ATPase"/>
</dbReference>
<dbReference type="GO" id="GO:0005524">
    <property type="term" value="F:ATP binding"/>
    <property type="evidence" value="ECO:0007669"/>
    <property type="project" value="UniProtKB-KW"/>
</dbReference>
<dbReference type="EMBL" id="VFOK01000001">
    <property type="protein sequence ID" value="TQL34068.1"/>
    <property type="molecule type" value="Genomic_DNA"/>
</dbReference>
<dbReference type="SUPFAM" id="SSF90123">
    <property type="entry name" value="ABC transporter transmembrane region"/>
    <property type="match status" value="1"/>
</dbReference>
<keyword evidence="5 7" id="KW-1133">Transmembrane helix</keyword>
<comment type="caution">
    <text evidence="10">The sequence shown here is derived from an EMBL/GenBank/DDBJ whole genome shotgun (WGS) entry which is preliminary data.</text>
</comment>
<keyword evidence="3" id="KW-0547">Nucleotide-binding</keyword>
<keyword evidence="2 7" id="KW-0812">Transmembrane</keyword>
<dbReference type="AlphaFoldDB" id="A0A542XE12"/>
<evidence type="ECO:0000313" key="10">
    <source>
        <dbReference type="EMBL" id="TQL34068.1"/>
    </source>
</evidence>
<keyword evidence="11" id="KW-1185">Reference proteome</keyword>
<gene>
    <name evidence="10" type="ORF">FB554_2226</name>
</gene>
<dbReference type="PROSITE" id="PS50929">
    <property type="entry name" value="ABC_TM1F"/>
    <property type="match status" value="1"/>
</dbReference>
<proteinExistence type="predicted"/>
<dbReference type="InterPro" id="IPR011527">
    <property type="entry name" value="ABC1_TM_dom"/>
</dbReference>
<name>A0A542XE12_9MICO</name>
<dbReference type="GO" id="GO:0005886">
    <property type="term" value="C:plasma membrane"/>
    <property type="evidence" value="ECO:0007669"/>
    <property type="project" value="UniProtKB-SubCell"/>
</dbReference>
<dbReference type="SMART" id="SM00382">
    <property type="entry name" value="AAA"/>
    <property type="match status" value="1"/>
</dbReference>
<evidence type="ECO:0000259" key="8">
    <source>
        <dbReference type="PROSITE" id="PS50893"/>
    </source>
</evidence>
<evidence type="ECO:0000256" key="2">
    <source>
        <dbReference type="ARBA" id="ARBA00022692"/>
    </source>
</evidence>
<dbReference type="PROSITE" id="PS00211">
    <property type="entry name" value="ABC_TRANSPORTER_1"/>
    <property type="match status" value="1"/>
</dbReference>
<dbReference type="Pfam" id="PF00005">
    <property type="entry name" value="ABC_tran"/>
    <property type="match status" value="1"/>
</dbReference>
<accession>A0A542XE12</accession>
<evidence type="ECO:0000256" key="1">
    <source>
        <dbReference type="ARBA" id="ARBA00004651"/>
    </source>
</evidence>
<dbReference type="InterPro" id="IPR017871">
    <property type="entry name" value="ABC_transporter-like_CS"/>
</dbReference>
<keyword evidence="4" id="KW-0067">ATP-binding</keyword>
<dbReference type="OrthoDB" id="9806127at2"/>
<evidence type="ECO:0000256" key="4">
    <source>
        <dbReference type="ARBA" id="ARBA00022840"/>
    </source>
</evidence>
<dbReference type="GO" id="GO:0034040">
    <property type="term" value="F:ATPase-coupled lipid transmembrane transporter activity"/>
    <property type="evidence" value="ECO:0007669"/>
    <property type="project" value="TreeGrafter"/>
</dbReference>
<dbReference type="Gene3D" id="1.20.1560.10">
    <property type="entry name" value="ABC transporter type 1, transmembrane domain"/>
    <property type="match status" value="1"/>
</dbReference>
<feature type="transmembrane region" description="Helical" evidence="7">
    <location>
        <begin position="20"/>
        <end position="42"/>
    </location>
</feature>
<evidence type="ECO:0000256" key="7">
    <source>
        <dbReference type="SAM" id="Phobius"/>
    </source>
</evidence>
<dbReference type="InterPro" id="IPR003439">
    <property type="entry name" value="ABC_transporter-like_ATP-bd"/>
</dbReference>
<dbReference type="PROSITE" id="PS50893">
    <property type="entry name" value="ABC_TRANSPORTER_2"/>
    <property type="match status" value="1"/>
</dbReference>
<dbReference type="GO" id="GO:0140359">
    <property type="term" value="F:ABC-type transporter activity"/>
    <property type="evidence" value="ECO:0007669"/>
    <property type="project" value="InterPro"/>
</dbReference>
<evidence type="ECO:0000256" key="6">
    <source>
        <dbReference type="ARBA" id="ARBA00023136"/>
    </source>
</evidence>
<dbReference type="InterPro" id="IPR039421">
    <property type="entry name" value="Type_1_exporter"/>
</dbReference>
<evidence type="ECO:0000256" key="5">
    <source>
        <dbReference type="ARBA" id="ARBA00022989"/>
    </source>
</evidence>
<dbReference type="InterPro" id="IPR036640">
    <property type="entry name" value="ABC1_TM_sf"/>
</dbReference>
<evidence type="ECO:0000313" key="11">
    <source>
        <dbReference type="Proteomes" id="UP000318336"/>
    </source>
</evidence>
<feature type="domain" description="ABC transporter" evidence="8">
    <location>
        <begin position="358"/>
        <end position="594"/>
    </location>
</feature>
<dbReference type="Proteomes" id="UP000318336">
    <property type="component" value="Unassembled WGS sequence"/>
</dbReference>
<evidence type="ECO:0000256" key="3">
    <source>
        <dbReference type="ARBA" id="ARBA00022741"/>
    </source>
</evidence>
<dbReference type="InterPro" id="IPR027417">
    <property type="entry name" value="P-loop_NTPase"/>
</dbReference>
<evidence type="ECO:0000259" key="9">
    <source>
        <dbReference type="PROSITE" id="PS50929"/>
    </source>
</evidence>
<dbReference type="Gene3D" id="3.40.50.300">
    <property type="entry name" value="P-loop containing nucleotide triphosphate hydrolases"/>
    <property type="match status" value="1"/>
</dbReference>
<dbReference type="Pfam" id="PF00664">
    <property type="entry name" value="ABC_membrane"/>
    <property type="match status" value="1"/>
</dbReference>
<protein>
    <submittedName>
        <fullName evidence="10">ABC-type multidrug transport system fused ATPase/permease subunit</fullName>
    </submittedName>
</protein>
<reference evidence="10 11" key="1">
    <citation type="submission" date="2019-06" db="EMBL/GenBank/DDBJ databases">
        <title>Sequencing the genomes of 1000 actinobacteria strains.</title>
        <authorList>
            <person name="Klenk H.-P."/>
        </authorList>
    </citation>
    <scope>NUCLEOTIDE SEQUENCE [LARGE SCALE GENOMIC DNA]</scope>
    <source>
        <strain evidence="10 11">DSM 24617</strain>
    </source>
</reference>
<dbReference type="PANTHER" id="PTHR24221:SF654">
    <property type="entry name" value="ATP-BINDING CASSETTE SUB-FAMILY B MEMBER 6"/>
    <property type="match status" value="1"/>
</dbReference>
<dbReference type="GO" id="GO:0016887">
    <property type="term" value="F:ATP hydrolysis activity"/>
    <property type="evidence" value="ECO:0007669"/>
    <property type="project" value="InterPro"/>
</dbReference>
<keyword evidence="6 7" id="KW-0472">Membrane</keyword>
<dbReference type="RefSeq" id="WP_142006073.1">
    <property type="nucleotide sequence ID" value="NZ_CAJTBP010000001.1"/>
</dbReference>
<feature type="domain" description="ABC transmembrane type-1" evidence="9">
    <location>
        <begin position="57"/>
        <end position="318"/>
    </location>
</feature>